<dbReference type="InterPro" id="IPR017978">
    <property type="entry name" value="GPCR_3_C"/>
</dbReference>
<proteinExistence type="predicted"/>
<accession>A0A7S4IP23</accession>
<name>A0A7S4IP23_9EUKA</name>
<keyword evidence="5 9" id="KW-0472">Membrane</keyword>
<feature type="transmembrane region" description="Helical" evidence="9">
    <location>
        <begin position="483"/>
        <end position="515"/>
    </location>
</feature>
<feature type="domain" description="G-protein coupled receptors family 3 profile" evidence="11">
    <location>
        <begin position="492"/>
        <end position="741"/>
    </location>
</feature>
<reference evidence="12" key="1">
    <citation type="submission" date="2021-01" db="EMBL/GenBank/DDBJ databases">
        <authorList>
            <person name="Corre E."/>
            <person name="Pelletier E."/>
            <person name="Niang G."/>
            <person name="Scheremetjew M."/>
            <person name="Finn R."/>
            <person name="Kale V."/>
            <person name="Holt S."/>
            <person name="Cochrane G."/>
            <person name="Meng A."/>
            <person name="Brown T."/>
            <person name="Cohen L."/>
        </authorList>
    </citation>
    <scope>NUCLEOTIDE SEQUENCE</scope>
    <source>
        <strain evidence="12">DIVA3 518/3/11/1/6</strain>
    </source>
</reference>
<dbReference type="EMBL" id="HBKP01021629">
    <property type="protein sequence ID" value="CAE2235307.1"/>
    <property type="molecule type" value="Transcribed_RNA"/>
</dbReference>
<dbReference type="Pfam" id="PF00003">
    <property type="entry name" value="7tm_3"/>
    <property type="match status" value="1"/>
</dbReference>
<dbReference type="PANTHER" id="PTHR10519:SF20">
    <property type="entry name" value="G-PROTEIN COUPLED RECEPTOR 156-RELATED"/>
    <property type="match status" value="1"/>
</dbReference>
<evidence type="ECO:0000256" key="4">
    <source>
        <dbReference type="ARBA" id="ARBA00023040"/>
    </source>
</evidence>
<feature type="transmembrane region" description="Helical" evidence="9">
    <location>
        <begin position="598"/>
        <end position="618"/>
    </location>
</feature>
<feature type="transmembrane region" description="Helical" evidence="9">
    <location>
        <begin position="712"/>
        <end position="739"/>
    </location>
</feature>
<evidence type="ECO:0000256" key="6">
    <source>
        <dbReference type="ARBA" id="ARBA00023170"/>
    </source>
</evidence>
<keyword evidence="2 9" id="KW-0812">Transmembrane</keyword>
<feature type="transmembrane region" description="Helical" evidence="9">
    <location>
        <begin position="559"/>
        <end position="577"/>
    </location>
</feature>
<keyword evidence="3 9" id="KW-1133">Transmembrane helix</keyword>
<evidence type="ECO:0000313" key="12">
    <source>
        <dbReference type="EMBL" id="CAE2235307.1"/>
    </source>
</evidence>
<evidence type="ECO:0000256" key="5">
    <source>
        <dbReference type="ARBA" id="ARBA00023136"/>
    </source>
</evidence>
<keyword evidence="7" id="KW-0325">Glycoprotein</keyword>
<evidence type="ECO:0000256" key="10">
    <source>
        <dbReference type="SAM" id="SignalP"/>
    </source>
</evidence>
<keyword evidence="10" id="KW-0732">Signal</keyword>
<feature type="transmembrane region" description="Helical" evidence="9">
    <location>
        <begin position="527"/>
        <end position="547"/>
    </location>
</feature>
<dbReference type="PRINTS" id="PR01176">
    <property type="entry name" value="GABABRECEPTR"/>
</dbReference>
<gene>
    <name evidence="12" type="ORF">VSP0166_LOCUS15148</name>
</gene>
<comment type="subcellular location">
    <subcellularLocation>
        <location evidence="1">Membrane</location>
        <topology evidence="1">Multi-pass membrane protein</topology>
    </subcellularLocation>
</comment>
<evidence type="ECO:0000256" key="2">
    <source>
        <dbReference type="ARBA" id="ARBA00022692"/>
    </source>
</evidence>
<dbReference type="GO" id="GO:0038039">
    <property type="term" value="C:G protein-coupled receptor heterodimeric complex"/>
    <property type="evidence" value="ECO:0007669"/>
    <property type="project" value="TreeGrafter"/>
</dbReference>
<dbReference type="AlphaFoldDB" id="A0A7S4IP23"/>
<dbReference type="InterPro" id="IPR001828">
    <property type="entry name" value="ANF_lig-bd_rcpt"/>
</dbReference>
<feature type="signal peptide" evidence="10">
    <location>
        <begin position="1"/>
        <end position="16"/>
    </location>
</feature>
<feature type="transmembrane region" description="Helical" evidence="9">
    <location>
        <begin position="684"/>
        <end position="706"/>
    </location>
</feature>
<evidence type="ECO:0000256" key="8">
    <source>
        <dbReference type="ARBA" id="ARBA00023224"/>
    </source>
</evidence>
<keyword evidence="8" id="KW-0807">Transducer</keyword>
<evidence type="ECO:0000256" key="1">
    <source>
        <dbReference type="ARBA" id="ARBA00004141"/>
    </source>
</evidence>
<keyword evidence="6" id="KW-0675">Receptor</keyword>
<dbReference type="SUPFAM" id="SSF53822">
    <property type="entry name" value="Periplasmic binding protein-like I"/>
    <property type="match status" value="1"/>
</dbReference>
<dbReference type="Gene3D" id="3.40.50.2300">
    <property type="match status" value="2"/>
</dbReference>
<dbReference type="CDD" id="cd15047">
    <property type="entry name" value="7tmC_GABA-B-like"/>
    <property type="match status" value="1"/>
</dbReference>
<organism evidence="12">
    <name type="scientific">Vannella robusta</name>
    <dbReference type="NCBI Taxonomy" id="1487602"/>
    <lineage>
        <taxon>Eukaryota</taxon>
        <taxon>Amoebozoa</taxon>
        <taxon>Discosea</taxon>
        <taxon>Flabellinia</taxon>
        <taxon>Vannellidae</taxon>
        <taxon>Vannella</taxon>
    </lineage>
</organism>
<dbReference type="Pfam" id="PF01094">
    <property type="entry name" value="ANF_receptor"/>
    <property type="match status" value="1"/>
</dbReference>
<dbReference type="InterPro" id="IPR002455">
    <property type="entry name" value="GPCR3_GABA-B"/>
</dbReference>
<evidence type="ECO:0000256" key="9">
    <source>
        <dbReference type="SAM" id="Phobius"/>
    </source>
</evidence>
<dbReference type="GO" id="GO:0004965">
    <property type="term" value="F:G protein-coupled GABA receptor activity"/>
    <property type="evidence" value="ECO:0007669"/>
    <property type="project" value="InterPro"/>
</dbReference>
<evidence type="ECO:0000256" key="7">
    <source>
        <dbReference type="ARBA" id="ARBA00023180"/>
    </source>
</evidence>
<feature type="chain" id="PRO_5031094579" description="G-protein coupled receptors family 3 profile domain-containing protein" evidence="10">
    <location>
        <begin position="17"/>
        <end position="772"/>
    </location>
</feature>
<dbReference type="PRINTS" id="PR00248">
    <property type="entry name" value="GPCRMGR"/>
</dbReference>
<keyword evidence="4" id="KW-0297">G-protein coupled receptor</keyword>
<dbReference type="InterPro" id="IPR000337">
    <property type="entry name" value="GPCR_3"/>
</dbReference>
<dbReference type="PANTHER" id="PTHR10519">
    <property type="entry name" value="GABA-B RECEPTOR"/>
    <property type="match status" value="1"/>
</dbReference>
<dbReference type="InterPro" id="IPR028082">
    <property type="entry name" value="Peripla_BP_I"/>
</dbReference>
<evidence type="ECO:0000256" key="3">
    <source>
        <dbReference type="ARBA" id="ARBA00022989"/>
    </source>
</evidence>
<protein>
    <recommendedName>
        <fullName evidence="11">G-protein coupled receptors family 3 profile domain-containing protein</fullName>
    </recommendedName>
</protein>
<feature type="transmembrane region" description="Helical" evidence="9">
    <location>
        <begin position="648"/>
        <end position="672"/>
    </location>
</feature>
<sequence>MTRALFFLFAILSCKAYQSPEEYPLNVIAFFPGEIPPDAPPFFFAASAISNAFRVAVDLINNKTCNFPDILQNTKLVIREYDDALTPTVALEEFLRIANSGESLVLGVVEEVIAIPASTIGNVFDVATLSPYSPGSVLGDKRKHPYFSRLYVSVLQEVEVLQEQLLYFASIGGRGWTDVAVLSNIQDSNIDFSFSFIAATEDNDLQVLSFQQIFVEQQNLEIEFNEIKKSGARVIVTSIVLDLNYVMDQAEEFGLIGENFVWCSSSSSTLSLLPSTTLQGLLVSDMYLDSEAPNRECYLGGIAADPTTAAPFPLSPLLYFDNMDTVVTAAFAIDTLDKMEMLDQRIPAQLWADVIRNVSFSGGSGDVSFFSNGDRVADIEVSYFDFQQGLVPFSQFTDGELIQLSDVVWYSNSTELPDLDIRPPFHYWSCKDGEERFDPSGKTISISSPNGSSAVYIESGYHCDAFIDCDNMSDERYDCKTNYVIIFIVFGILTVLLMLAAVCIFVLVLLFGFILKYPRVRACSPSFLIILLVSIFIGYSSIFAFFGKPHPISCAFQPWLLGLPCVSMIAALSVKNYRVYKIFSSPLKKVRVSDLQLLCWWIAIVLPALVIIVLWTIISTPTADFVDRDERDHYVCVTGGFTGSPGGYVFFFIFVGYTSAVLLFGAVVSVISRNINPLFNESKLLTISIYNLGFLAAVIIPVYLVVLPFNPFIAWILRTCAVLYAFTTTMVVQFLPILWGISIQDRFRRVALNLMKHESLSTPSALSATANK</sequence>
<dbReference type="GO" id="GO:0007214">
    <property type="term" value="P:gamma-aminobutyric acid signaling pathway"/>
    <property type="evidence" value="ECO:0007669"/>
    <property type="project" value="TreeGrafter"/>
</dbReference>
<dbReference type="PROSITE" id="PS50259">
    <property type="entry name" value="G_PROTEIN_RECEP_F3_4"/>
    <property type="match status" value="1"/>
</dbReference>
<evidence type="ECO:0000259" key="11">
    <source>
        <dbReference type="PROSITE" id="PS50259"/>
    </source>
</evidence>